<evidence type="ECO:0000256" key="2">
    <source>
        <dbReference type="SAM" id="MobiDB-lite"/>
    </source>
</evidence>
<dbReference type="EMBL" id="JABBVZ010000075">
    <property type="protein sequence ID" value="NMP23964.1"/>
    <property type="molecule type" value="Genomic_DNA"/>
</dbReference>
<feature type="signal peptide" evidence="3">
    <location>
        <begin position="1"/>
        <end position="25"/>
    </location>
</feature>
<accession>A0A7Y0L8Q5</accession>
<keyword evidence="1" id="KW-0175">Coiled coil</keyword>
<protein>
    <submittedName>
        <fullName evidence="4">Uncharacterized protein</fullName>
    </submittedName>
</protein>
<dbReference type="Proteomes" id="UP000533476">
    <property type="component" value="Unassembled WGS sequence"/>
</dbReference>
<evidence type="ECO:0000313" key="5">
    <source>
        <dbReference type="Proteomes" id="UP000533476"/>
    </source>
</evidence>
<feature type="coiled-coil region" evidence="1">
    <location>
        <begin position="49"/>
        <end position="76"/>
    </location>
</feature>
<sequence length="239" mass="25047">MKRTPVVLATSLVLFGASAAASYHAAPHWAQSAAPTIRHAQRHNLFSMVNRLTRSNQALQSQAQQVLDNLQAAHQQLGGLKAVNHQLSAEVAENNAGLSAMTNAIGINRALVQSQQQIISREHQTHTENAAVEINISRLGGQVSGVENSMNNLYQVSEGLSGNMLGLSTTLTGVLSALEALQTNTSLPIVHVPVTSLLPPVFGSSGALPPKASSRETTTSPSSTTKSILSPLNSILGGL</sequence>
<comment type="caution">
    <text evidence="4">The sequence shown here is derived from an EMBL/GenBank/DDBJ whole genome shotgun (WGS) entry which is preliminary data.</text>
</comment>
<evidence type="ECO:0000313" key="4">
    <source>
        <dbReference type="EMBL" id="NMP23964.1"/>
    </source>
</evidence>
<keyword evidence="3" id="KW-0732">Signal</keyword>
<feature type="compositionally biased region" description="Low complexity" evidence="2">
    <location>
        <begin position="215"/>
        <end position="230"/>
    </location>
</feature>
<name>A0A7Y0L8Q5_9FIRM</name>
<gene>
    <name evidence="4" type="ORF">HIJ39_16645</name>
</gene>
<proteinExistence type="predicted"/>
<keyword evidence="5" id="KW-1185">Reference proteome</keyword>
<feature type="region of interest" description="Disordered" evidence="2">
    <location>
        <begin position="206"/>
        <end position="239"/>
    </location>
</feature>
<feature type="chain" id="PRO_5030862736" evidence="3">
    <location>
        <begin position="26"/>
        <end position="239"/>
    </location>
</feature>
<reference evidence="4 5" key="1">
    <citation type="submission" date="2020-04" db="EMBL/GenBank/DDBJ databases">
        <authorList>
            <person name="Zhang R."/>
            <person name="Schippers A."/>
        </authorList>
    </citation>
    <scope>NUCLEOTIDE SEQUENCE [LARGE SCALE GENOMIC DNA]</scope>
    <source>
        <strain evidence="4 5">DSM 109850</strain>
    </source>
</reference>
<evidence type="ECO:0000256" key="3">
    <source>
        <dbReference type="SAM" id="SignalP"/>
    </source>
</evidence>
<dbReference type="AlphaFoldDB" id="A0A7Y0L8Q5"/>
<evidence type="ECO:0000256" key="1">
    <source>
        <dbReference type="SAM" id="Coils"/>
    </source>
</evidence>
<dbReference type="RefSeq" id="WP_169101668.1">
    <property type="nucleotide sequence ID" value="NZ_JABBVZ010000075.1"/>
</dbReference>
<organism evidence="4 5">
    <name type="scientific">Sulfobacillus harzensis</name>
    <dbReference type="NCBI Taxonomy" id="2729629"/>
    <lineage>
        <taxon>Bacteria</taxon>
        <taxon>Bacillati</taxon>
        <taxon>Bacillota</taxon>
        <taxon>Clostridia</taxon>
        <taxon>Eubacteriales</taxon>
        <taxon>Clostridiales Family XVII. Incertae Sedis</taxon>
        <taxon>Sulfobacillus</taxon>
    </lineage>
</organism>